<dbReference type="RefSeq" id="WP_183210288.1">
    <property type="nucleotide sequence ID" value="NZ_JAAAMM010000005.1"/>
</dbReference>
<comment type="caution">
    <text evidence="2">The sequence shown here is derived from an EMBL/GenBank/DDBJ whole genome shotgun (WGS) entry which is preliminary data.</text>
</comment>
<keyword evidence="3" id="KW-1185">Reference proteome</keyword>
<sequence length="47" mass="5074">MKLTKQDRVVAALIVIVAILGALVFYGLITDWFGLSSIEQQPDVGAL</sequence>
<accession>A0A7W6HGD7</accession>
<evidence type="ECO:0000256" key="1">
    <source>
        <dbReference type="SAM" id="Phobius"/>
    </source>
</evidence>
<keyword evidence="1" id="KW-0812">Transmembrane</keyword>
<organism evidence="2 3">
    <name type="scientific">Aurantimonas endophytica</name>
    <dbReference type="NCBI Taxonomy" id="1522175"/>
    <lineage>
        <taxon>Bacteria</taxon>
        <taxon>Pseudomonadati</taxon>
        <taxon>Pseudomonadota</taxon>
        <taxon>Alphaproteobacteria</taxon>
        <taxon>Hyphomicrobiales</taxon>
        <taxon>Aurantimonadaceae</taxon>
        <taxon>Aurantimonas</taxon>
    </lineage>
</organism>
<feature type="transmembrane region" description="Helical" evidence="1">
    <location>
        <begin position="9"/>
        <end position="29"/>
    </location>
</feature>
<evidence type="ECO:0000313" key="2">
    <source>
        <dbReference type="EMBL" id="MBB4004704.1"/>
    </source>
</evidence>
<gene>
    <name evidence="2" type="ORF">GGR03_003799</name>
</gene>
<dbReference type="Proteomes" id="UP000588647">
    <property type="component" value="Unassembled WGS sequence"/>
</dbReference>
<reference evidence="2 3" key="1">
    <citation type="submission" date="2020-08" db="EMBL/GenBank/DDBJ databases">
        <title>Genomic Encyclopedia of Type Strains, Phase IV (KMG-IV): sequencing the most valuable type-strain genomes for metagenomic binning, comparative biology and taxonomic classification.</title>
        <authorList>
            <person name="Goeker M."/>
        </authorList>
    </citation>
    <scope>NUCLEOTIDE SEQUENCE [LARGE SCALE GENOMIC DNA]</scope>
    <source>
        <strain evidence="2 3">DSM 103570</strain>
    </source>
</reference>
<evidence type="ECO:0000313" key="3">
    <source>
        <dbReference type="Proteomes" id="UP000588647"/>
    </source>
</evidence>
<keyword evidence="1" id="KW-1133">Transmembrane helix</keyword>
<name>A0A7W6HGD7_9HYPH</name>
<proteinExistence type="predicted"/>
<keyword evidence="1" id="KW-0472">Membrane</keyword>
<protein>
    <submittedName>
        <fullName evidence="2">Uncharacterized protein</fullName>
    </submittedName>
</protein>
<dbReference type="AlphaFoldDB" id="A0A7W6HGD7"/>
<dbReference type="EMBL" id="JACIEM010000005">
    <property type="protein sequence ID" value="MBB4004704.1"/>
    <property type="molecule type" value="Genomic_DNA"/>
</dbReference>